<dbReference type="Proteomes" id="UP000326060">
    <property type="component" value="Unassembled WGS sequence"/>
</dbReference>
<dbReference type="EMBL" id="RZJP01000004">
    <property type="protein sequence ID" value="KAA8815513.1"/>
    <property type="molecule type" value="Genomic_DNA"/>
</dbReference>
<reference evidence="1 2" key="1">
    <citation type="journal article" date="2019" name="Syst. Appl. Microbiol.">
        <title>Characterization of Bifidobacterium species in feaces of the Egyptian fruit bat: Description of B. vespertilionis sp. nov. and B. rousetti sp. nov.</title>
        <authorList>
            <person name="Modesto M."/>
            <person name="Satti M."/>
            <person name="Watanabe K."/>
            <person name="Puglisi E."/>
            <person name="Morelli L."/>
            <person name="Huang C.-H."/>
            <person name="Liou J.-S."/>
            <person name="Miyashita M."/>
            <person name="Tamura T."/>
            <person name="Saito S."/>
            <person name="Mori K."/>
            <person name="Huang L."/>
            <person name="Sciavilla P."/>
            <person name="Sandri C."/>
            <person name="Spiezio C."/>
            <person name="Vitali F."/>
            <person name="Cavalieri D."/>
            <person name="Perpetuini G."/>
            <person name="Tofalo R."/>
            <person name="Bonetti A."/>
            <person name="Arita M."/>
            <person name="Mattarelli P."/>
        </authorList>
    </citation>
    <scope>NUCLEOTIDE SEQUENCE [LARGE SCALE GENOMIC DNA]</scope>
    <source>
        <strain evidence="1 2">RST27</strain>
    </source>
</reference>
<accession>A0A5M9ZAI5</accession>
<dbReference type="AlphaFoldDB" id="A0A5M9ZAI5"/>
<dbReference type="RefSeq" id="WP_150394767.1">
    <property type="nucleotide sequence ID" value="NZ_RZJP01000004.1"/>
</dbReference>
<gene>
    <name evidence="1" type="ORF">EMB92_10090</name>
</gene>
<proteinExistence type="predicted"/>
<comment type="caution">
    <text evidence="1">The sequence shown here is derived from an EMBL/GenBank/DDBJ whole genome shotgun (WGS) entry which is preliminary data.</text>
</comment>
<evidence type="ECO:0000313" key="2">
    <source>
        <dbReference type="Proteomes" id="UP000326060"/>
    </source>
</evidence>
<name>A0A5M9ZAI5_9BIFI</name>
<organism evidence="1 2">
    <name type="scientific">Bifidobacterium callitrichos</name>
    <dbReference type="NCBI Taxonomy" id="762209"/>
    <lineage>
        <taxon>Bacteria</taxon>
        <taxon>Bacillati</taxon>
        <taxon>Actinomycetota</taxon>
        <taxon>Actinomycetes</taxon>
        <taxon>Bifidobacteriales</taxon>
        <taxon>Bifidobacteriaceae</taxon>
        <taxon>Bifidobacterium</taxon>
    </lineage>
</organism>
<evidence type="ECO:0000313" key="1">
    <source>
        <dbReference type="EMBL" id="KAA8815513.1"/>
    </source>
</evidence>
<sequence>MPLNANNCRNRVEWHDSLPLNAISSVFRAERQSTTRRRSIAIVDDTSKRLFFNDLINGDAMIHADSTPAAAAQREKQRKSRYAARISATQCDYGWFSRYVAAYRAAQRHAMRFRTIFSFSDT</sequence>
<protein>
    <submittedName>
        <fullName evidence="1">Uncharacterized protein</fullName>
    </submittedName>
</protein>